<organism evidence="1 2">
    <name type="scientific">Dioscorea alata</name>
    <name type="common">Purple yam</name>
    <dbReference type="NCBI Taxonomy" id="55571"/>
    <lineage>
        <taxon>Eukaryota</taxon>
        <taxon>Viridiplantae</taxon>
        <taxon>Streptophyta</taxon>
        <taxon>Embryophyta</taxon>
        <taxon>Tracheophyta</taxon>
        <taxon>Spermatophyta</taxon>
        <taxon>Magnoliopsida</taxon>
        <taxon>Liliopsida</taxon>
        <taxon>Dioscoreales</taxon>
        <taxon>Dioscoreaceae</taxon>
        <taxon>Dioscorea</taxon>
    </lineage>
</organism>
<keyword evidence="2" id="KW-1185">Reference proteome</keyword>
<comment type="caution">
    <text evidence="1">The sequence shown here is derived from an EMBL/GenBank/DDBJ whole genome shotgun (WGS) entry which is preliminary data.</text>
</comment>
<evidence type="ECO:0000313" key="2">
    <source>
        <dbReference type="Proteomes" id="UP000827976"/>
    </source>
</evidence>
<gene>
    <name evidence="1" type="ORF">IHE45_03G066100</name>
</gene>
<keyword evidence="1" id="KW-0378">Hydrolase</keyword>
<dbReference type="Proteomes" id="UP000827976">
    <property type="component" value="Chromosome 3"/>
</dbReference>
<dbReference type="EMBL" id="CM037013">
    <property type="protein sequence ID" value="KAH7688995.1"/>
    <property type="molecule type" value="Genomic_DNA"/>
</dbReference>
<proteinExistence type="predicted"/>
<name>A0ACB7WLB0_DIOAL</name>
<sequence>MADFVVSLVVSKLEGLLTQELSLLYGVRDEVEWVERELRWIKCFLKDADAKGKRNERVKAWMDHVIRLAYDAENAIDTFLIKVHQSKGGLTCINRFKPSVLIAERRLGLALGNIKERLIEIKAMRQIFGIENLGGDGDALNLMPVRRLQFLPVPLPDEADVFRRFNDEEILLKRLLMNHHGQQQKICVISIVGIGGLGKSTLAQKLYCNNVVRQYFEIRIWVTVSQEDSLMGLLRKMLQQVPFIEKDELERMGENYVIDKLNDSLRARRFLIVLDDLWHEDVCIHIQRSFPDGNYGSRILITTRFLNVARRADPTSTPYQLQLLNEDESMKLLLKKAFPNEDVDLANCSSELLDIGRRLVRKCGGLPLALVELAGLLCFKDKTPAVWRRVLEAIDWGAEDNDCQKVLALSYEDLPSHMKLCFLYLGAYPEDYEISCNVLIRQWVAEGFIPQEREKTMEETGEAILEELSQRCLIHVKTRKSNGIMKKCGVHVLLLHLARSQAEKDRFLTVCSTQNDQPISLLALSRRVAIHNINDIRISEINQMHGLRSLMVFAPTYDSIATPMFKFQLLRVLDLIGFGFQKRLPKEIKLMIHLRYLRMQDTVVSVIPSSIGNLQCLQMIGFPRVTGIPITVWKIKTLRHVLLQQCTPPQSVKLEDLLTLDTVTFGSHETINWSFPNLRKLKLVINKERHGAMLNHLLSELGHLISLHIRAENRCHIEIDTTKDFPFHNHLLSLILHGPWPKGGIISEFPINLTKIELHDSGLQEDPMPKLERLQYLVTLKFFGNVYLGENMACSAGGFPSLEYLFINGNSVLGLEEWSIEEGAMSKLTFLRLTSCKQLKMLPSLQHVISLQTLELVDMSQELMLRSKDETGVDWYKIQAVPKITFEE</sequence>
<reference evidence="2" key="1">
    <citation type="journal article" date="2022" name="Nat. Commun.">
        <title>Chromosome evolution and the genetic basis of agronomically important traits in greater yam.</title>
        <authorList>
            <person name="Bredeson J.V."/>
            <person name="Lyons J.B."/>
            <person name="Oniyinde I.O."/>
            <person name="Okereke N.R."/>
            <person name="Kolade O."/>
            <person name="Nnabue I."/>
            <person name="Nwadili C.O."/>
            <person name="Hribova E."/>
            <person name="Parker M."/>
            <person name="Nwogha J."/>
            <person name="Shu S."/>
            <person name="Carlson J."/>
            <person name="Kariba R."/>
            <person name="Muthemba S."/>
            <person name="Knop K."/>
            <person name="Barton G.J."/>
            <person name="Sherwood A.V."/>
            <person name="Lopez-Montes A."/>
            <person name="Asiedu R."/>
            <person name="Jamnadass R."/>
            <person name="Muchugi A."/>
            <person name="Goodstein D."/>
            <person name="Egesi C.N."/>
            <person name="Featherston J."/>
            <person name="Asfaw A."/>
            <person name="Simpson G.G."/>
            <person name="Dolezel J."/>
            <person name="Hendre P.S."/>
            <person name="Van Deynze A."/>
            <person name="Kumar P.L."/>
            <person name="Obidiegwu J.E."/>
            <person name="Bhattacharjee R."/>
            <person name="Rokhsar D.S."/>
        </authorList>
    </citation>
    <scope>NUCLEOTIDE SEQUENCE [LARGE SCALE GENOMIC DNA]</scope>
    <source>
        <strain evidence="2">cv. TDa95/00328</strain>
    </source>
</reference>
<accession>A0ACB7WLB0</accession>
<evidence type="ECO:0000313" key="1">
    <source>
        <dbReference type="EMBL" id="KAH7688995.1"/>
    </source>
</evidence>
<protein>
    <submittedName>
        <fullName evidence="1">P-loop containing nucleoside triphosphate hydrolase protein</fullName>
    </submittedName>
</protein>